<dbReference type="InterPro" id="IPR036390">
    <property type="entry name" value="WH_DNA-bd_sf"/>
</dbReference>
<evidence type="ECO:0000313" key="1">
    <source>
        <dbReference type="EMBL" id="SDZ91318.1"/>
    </source>
</evidence>
<dbReference type="CDD" id="cd00090">
    <property type="entry name" value="HTH_ARSR"/>
    <property type="match status" value="1"/>
</dbReference>
<dbReference type="OrthoDB" id="290446at2157"/>
<dbReference type="SUPFAM" id="SSF46785">
    <property type="entry name" value="Winged helix' DNA-binding domain"/>
    <property type="match status" value="1"/>
</dbReference>
<protein>
    <recommendedName>
        <fullName evidence="3">Helix-turn-helix domain-containing protein</fullName>
    </recommendedName>
</protein>
<accession>A0A1H3WYL1</accession>
<dbReference type="RefSeq" id="WP_092632843.1">
    <property type="nucleotide sequence ID" value="NZ_FNQT01000001.1"/>
</dbReference>
<keyword evidence="2" id="KW-1185">Reference proteome</keyword>
<dbReference type="STRING" id="555874.SAMN04488065_1185"/>
<dbReference type="EMBL" id="FNQT01000001">
    <property type="protein sequence ID" value="SDZ91318.1"/>
    <property type="molecule type" value="Genomic_DNA"/>
</dbReference>
<organism evidence="1 2">
    <name type="scientific">Haloplanus vescus</name>
    <dbReference type="NCBI Taxonomy" id="555874"/>
    <lineage>
        <taxon>Archaea</taxon>
        <taxon>Methanobacteriati</taxon>
        <taxon>Methanobacteriota</taxon>
        <taxon>Stenosarchaea group</taxon>
        <taxon>Halobacteria</taxon>
        <taxon>Halobacteriales</taxon>
        <taxon>Haloferacaceae</taxon>
        <taxon>Haloplanus</taxon>
    </lineage>
</organism>
<evidence type="ECO:0000313" key="2">
    <source>
        <dbReference type="Proteomes" id="UP000236755"/>
    </source>
</evidence>
<reference evidence="1 2" key="1">
    <citation type="submission" date="2016-10" db="EMBL/GenBank/DDBJ databases">
        <authorList>
            <person name="de Groot N.N."/>
        </authorList>
    </citation>
    <scope>NUCLEOTIDE SEQUENCE [LARGE SCALE GENOMIC DNA]</scope>
    <source>
        <strain evidence="1 2">CGMCC 1.8712</strain>
    </source>
</reference>
<dbReference type="Proteomes" id="UP000236755">
    <property type="component" value="Unassembled WGS sequence"/>
</dbReference>
<dbReference type="Gene3D" id="1.10.10.10">
    <property type="entry name" value="Winged helix-like DNA-binding domain superfamily/Winged helix DNA-binding domain"/>
    <property type="match status" value="1"/>
</dbReference>
<evidence type="ECO:0008006" key="3">
    <source>
        <dbReference type="Google" id="ProtNLM"/>
    </source>
</evidence>
<dbReference type="InterPro" id="IPR011991">
    <property type="entry name" value="ArsR-like_HTH"/>
</dbReference>
<dbReference type="AlphaFoldDB" id="A0A1H3WYL1"/>
<sequence>MTESVLSHEIYALLDDEYAREILKSTNTTEKSAKELSDECDASLPTIYRRTERLIDCGLLEERTQLGDEGHHYSVYKARIKRLTIELDNDELTLEIEEAPPETMADRFTDMWGDI</sequence>
<proteinExistence type="predicted"/>
<dbReference type="InterPro" id="IPR036388">
    <property type="entry name" value="WH-like_DNA-bd_sf"/>
</dbReference>
<name>A0A1H3WYL1_9EURY</name>
<gene>
    <name evidence="1" type="ORF">SAMN04488065_1185</name>
</gene>